<keyword evidence="4" id="KW-0349">Heme</keyword>
<dbReference type="EMBL" id="MU150307">
    <property type="protein sequence ID" value="KAF9459939.1"/>
    <property type="molecule type" value="Genomic_DNA"/>
</dbReference>
<dbReference type="GO" id="GO:0019441">
    <property type="term" value="P:L-tryptophan catabolic process to kynurenine"/>
    <property type="evidence" value="ECO:0007669"/>
    <property type="project" value="InterPro"/>
</dbReference>
<dbReference type="SUPFAM" id="SSF140959">
    <property type="entry name" value="Indolic compounds 2,3-dioxygenase-like"/>
    <property type="match status" value="1"/>
</dbReference>
<accession>A0A9P6CGE9</accession>
<dbReference type="Gene3D" id="1.20.58.480">
    <property type="match status" value="1"/>
</dbReference>
<dbReference type="PANTHER" id="PTHR28657:SF5">
    <property type="entry name" value="INDOLEAMINE 2,3-DIOXYGENASE"/>
    <property type="match status" value="1"/>
</dbReference>
<evidence type="ECO:0000256" key="4">
    <source>
        <dbReference type="PIRSR" id="PIRSR600898-1"/>
    </source>
</evidence>
<dbReference type="GO" id="GO:0046872">
    <property type="term" value="F:metal ion binding"/>
    <property type="evidence" value="ECO:0007669"/>
    <property type="project" value="UniProtKB-KW"/>
</dbReference>
<evidence type="ECO:0000256" key="2">
    <source>
        <dbReference type="ARBA" id="ARBA00022723"/>
    </source>
</evidence>
<dbReference type="Proteomes" id="UP000807353">
    <property type="component" value="Unassembled WGS sequence"/>
</dbReference>
<gene>
    <name evidence="5" type="ORF">BDZ94DRAFT_1266997</name>
</gene>
<dbReference type="GO" id="GO:0020037">
    <property type="term" value="F:heme binding"/>
    <property type="evidence" value="ECO:0007669"/>
    <property type="project" value="InterPro"/>
</dbReference>
<protein>
    <submittedName>
        <fullName evidence="5">Indoleamine 2,3-dioxygenase</fullName>
    </submittedName>
</protein>
<proteinExistence type="inferred from homology"/>
<dbReference type="Pfam" id="PF01231">
    <property type="entry name" value="IDO"/>
    <property type="match status" value="1"/>
</dbReference>
<comment type="similarity">
    <text evidence="1">Belongs to the indoleamine 2,3-dioxygenase family.</text>
</comment>
<dbReference type="OrthoDB" id="540174at2759"/>
<organism evidence="5 6">
    <name type="scientific">Collybia nuda</name>
    <dbReference type="NCBI Taxonomy" id="64659"/>
    <lineage>
        <taxon>Eukaryota</taxon>
        <taxon>Fungi</taxon>
        <taxon>Dikarya</taxon>
        <taxon>Basidiomycota</taxon>
        <taxon>Agaricomycotina</taxon>
        <taxon>Agaricomycetes</taxon>
        <taxon>Agaricomycetidae</taxon>
        <taxon>Agaricales</taxon>
        <taxon>Tricholomatineae</taxon>
        <taxon>Clitocybaceae</taxon>
        <taxon>Collybia</taxon>
    </lineage>
</organism>
<sequence length="445" mass="49799">MGSLDIPSAVLNLRDFDINFDTGFLPRQTPLLRLPSKWEAWELILESAIHDRIKLGETSGLSEEEREKSESWRNHVRALPVLPTAELKESEVFLRRAHHVLTYILHFYVHSILPHDPISIPPSLTLPLLRVSAELLLPPTMSYSDDVLHNWKPKTPHFESGGEVPTIDNLRCQTSFTGSADEDGFYLSTVRVELRGGAVLELMQAILNDASTNDKLALQRITDSLTKMAVIIKELRALLLGVREECNPEYFFREIRPWLVGTEPAEDSATRPWVFEGLDQDPNLQAPAELSGSSAAQSTLIQGLDTFLGVDTYTLGEPKESPHHVNVSPFAQRMRLYMPRRHREFLAQLVSNPFSLRELVANAKDACLQEAYNGAVLALKEFRDAHMIIVTLYIIGPGRRAAREAAEAGLTREGPVKGSAGGDLARLLKDFRDRTTGAVFPEKKL</sequence>
<evidence type="ECO:0000256" key="1">
    <source>
        <dbReference type="ARBA" id="ARBA00007119"/>
    </source>
</evidence>
<dbReference type="GO" id="GO:0033754">
    <property type="term" value="F:indoleamine 2,3-dioxygenase activity"/>
    <property type="evidence" value="ECO:0007669"/>
    <property type="project" value="TreeGrafter"/>
</dbReference>
<dbReference type="InterPro" id="IPR000898">
    <property type="entry name" value="Indolamine_dOase"/>
</dbReference>
<dbReference type="PANTHER" id="PTHR28657">
    <property type="entry name" value="INDOLEAMINE 2,3-DIOXYGENASE"/>
    <property type="match status" value="1"/>
</dbReference>
<feature type="binding site" description="proximal binding residue" evidence="4">
    <location>
        <position position="386"/>
    </location>
    <ligand>
        <name>heme b</name>
        <dbReference type="ChEBI" id="CHEBI:60344"/>
    </ligand>
    <ligandPart>
        <name>Fe</name>
        <dbReference type="ChEBI" id="CHEBI:18248"/>
    </ligandPart>
</feature>
<keyword evidence="3 4" id="KW-0408">Iron</keyword>
<comment type="caution">
    <text evidence="5">The sequence shown here is derived from an EMBL/GenBank/DDBJ whole genome shotgun (WGS) entry which is preliminary data.</text>
</comment>
<reference evidence="5" key="1">
    <citation type="submission" date="2020-11" db="EMBL/GenBank/DDBJ databases">
        <authorList>
            <consortium name="DOE Joint Genome Institute"/>
            <person name="Ahrendt S."/>
            <person name="Riley R."/>
            <person name="Andreopoulos W."/>
            <person name="Labutti K."/>
            <person name="Pangilinan J."/>
            <person name="Ruiz-Duenas F.J."/>
            <person name="Barrasa J.M."/>
            <person name="Sanchez-Garcia M."/>
            <person name="Camarero S."/>
            <person name="Miyauchi S."/>
            <person name="Serrano A."/>
            <person name="Linde D."/>
            <person name="Babiker R."/>
            <person name="Drula E."/>
            <person name="Ayuso-Fernandez I."/>
            <person name="Pacheco R."/>
            <person name="Padilla G."/>
            <person name="Ferreira P."/>
            <person name="Barriuso J."/>
            <person name="Kellner H."/>
            <person name="Castanera R."/>
            <person name="Alfaro M."/>
            <person name="Ramirez L."/>
            <person name="Pisabarro A.G."/>
            <person name="Kuo A."/>
            <person name="Tritt A."/>
            <person name="Lipzen A."/>
            <person name="He G."/>
            <person name="Yan M."/>
            <person name="Ng V."/>
            <person name="Cullen D."/>
            <person name="Martin F."/>
            <person name="Rosso M.-N."/>
            <person name="Henrissat B."/>
            <person name="Hibbett D."/>
            <person name="Martinez A.T."/>
            <person name="Grigoriev I.V."/>
        </authorList>
    </citation>
    <scope>NUCLEOTIDE SEQUENCE</scope>
    <source>
        <strain evidence="5">CBS 247.69</strain>
    </source>
</reference>
<keyword evidence="2 4" id="KW-0479">Metal-binding</keyword>
<dbReference type="GO" id="GO:0005737">
    <property type="term" value="C:cytoplasm"/>
    <property type="evidence" value="ECO:0007669"/>
    <property type="project" value="TreeGrafter"/>
</dbReference>
<dbReference type="InterPro" id="IPR037217">
    <property type="entry name" value="Trp/Indoleamine_2_3_dOase-like"/>
</dbReference>
<dbReference type="AlphaFoldDB" id="A0A9P6CGE9"/>
<name>A0A9P6CGE9_9AGAR</name>
<evidence type="ECO:0000256" key="3">
    <source>
        <dbReference type="ARBA" id="ARBA00023004"/>
    </source>
</evidence>
<evidence type="ECO:0000313" key="5">
    <source>
        <dbReference type="EMBL" id="KAF9459939.1"/>
    </source>
</evidence>
<keyword evidence="6" id="KW-1185">Reference proteome</keyword>
<dbReference type="GO" id="GO:0034354">
    <property type="term" value="P:'de novo' NAD+ biosynthetic process from L-tryptophan"/>
    <property type="evidence" value="ECO:0007669"/>
    <property type="project" value="TreeGrafter"/>
</dbReference>
<evidence type="ECO:0000313" key="6">
    <source>
        <dbReference type="Proteomes" id="UP000807353"/>
    </source>
</evidence>